<keyword evidence="2" id="KW-1185">Reference proteome</keyword>
<accession>A0A5C7II39</accession>
<dbReference type="AlphaFoldDB" id="A0A5C7II39"/>
<gene>
    <name evidence="1" type="ORF">EZV62_003680</name>
</gene>
<dbReference type="EMBL" id="VAHF01000002">
    <property type="protein sequence ID" value="TXG68745.1"/>
    <property type="molecule type" value="Genomic_DNA"/>
</dbReference>
<proteinExistence type="predicted"/>
<organism evidence="1 2">
    <name type="scientific">Acer yangbiense</name>
    <dbReference type="NCBI Taxonomy" id="1000413"/>
    <lineage>
        <taxon>Eukaryota</taxon>
        <taxon>Viridiplantae</taxon>
        <taxon>Streptophyta</taxon>
        <taxon>Embryophyta</taxon>
        <taxon>Tracheophyta</taxon>
        <taxon>Spermatophyta</taxon>
        <taxon>Magnoliopsida</taxon>
        <taxon>eudicotyledons</taxon>
        <taxon>Gunneridae</taxon>
        <taxon>Pentapetalae</taxon>
        <taxon>rosids</taxon>
        <taxon>malvids</taxon>
        <taxon>Sapindales</taxon>
        <taxon>Sapindaceae</taxon>
        <taxon>Hippocastanoideae</taxon>
        <taxon>Acereae</taxon>
        <taxon>Acer</taxon>
    </lineage>
</organism>
<evidence type="ECO:0000313" key="1">
    <source>
        <dbReference type="EMBL" id="TXG68745.1"/>
    </source>
</evidence>
<comment type="caution">
    <text evidence="1">The sequence shown here is derived from an EMBL/GenBank/DDBJ whole genome shotgun (WGS) entry which is preliminary data.</text>
</comment>
<evidence type="ECO:0000313" key="2">
    <source>
        <dbReference type="Proteomes" id="UP000323000"/>
    </source>
</evidence>
<name>A0A5C7II39_9ROSI</name>
<sequence>MSCSKAEHKIEYLKPSQLFRETMKRTYYSPSASFIALSFSDGFASLAISDECYLYALLSGIYPIDKTFPFDKLVDDVQSILELYDHELEGIIVTVHDSVAFLNVFDTLYREKMRSIKMGYKDKESVDKDEEMEDKDEEWEDSDRKTEYLKPLQLFRENMKRTYYMPSAVFLALSFRDEYCIPRDETLLDKLVEVVQSLKKDREWDLEGIIVSNNNSVAPPVNIHNLMEVLCKRGNIESLKYTYWKDDIKAGAFLNVFDTLHRGKDVFHTQHRDEDKEREDEARKKQCKMVF</sequence>
<reference evidence="2" key="1">
    <citation type="journal article" date="2019" name="Gigascience">
        <title>De novo genome assembly of the endangered Acer yangbiense, a plant species with extremely small populations endemic to Yunnan Province, China.</title>
        <authorList>
            <person name="Yang J."/>
            <person name="Wariss H.M."/>
            <person name="Tao L."/>
            <person name="Zhang R."/>
            <person name="Yun Q."/>
            <person name="Hollingsworth P."/>
            <person name="Dao Z."/>
            <person name="Luo G."/>
            <person name="Guo H."/>
            <person name="Ma Y."/>
            <person name="Sun W."/>
        </authorList>
    </citation>
    <scope>NUCLEOTIDE SEQUENCE [LARGE SCALE GENOMIC DNA]</scope>
    <source>
        <strain evidence="2">cv. Malutang</strain>
    </source>
</reference>
<dbReference type="Proteomes" id="UP000323000">
    <property type="component" value="Chromosome 2"/>
</dbReference>
<protein>
    <submittedName>
        <fullName evidence="1">Uncharacterized protein</fullName>
    </submittedName>
</protein>